<dbReference type="AlphaFoldDB" id="W8VQY3"/>
<name>W8VQY3_9FLAO</name>
<reference evidence="1 2" key="1">
    <citation type="journal article" date="2014" name="Proc. Natl. Acad. Sci. U.S.A.">
        <title>Functional characterization of flavobacteria rhodopsins reveals a unique class of light-driven chloride pump in bacteria.</title>
        <authorList>
            <person name="Yoshizawa S."/>
            <person name="Kumagai Y."/>
            <person name="Kim H."/>
            <person name="Ogura Y."/>
            <person name="Hayashi T."/>
            <person name="Iwasaki W."/>
            <person name="DeLong E.F."/>
            <person name="Kogure K."/>
        </authorList>
    </citation>
    <scope>NUCLEOTIDE SEQUENCE [LARGE SCALE GENOMIC DNA]</scope>
    <source>
        <strain evidence="1 2">S1-08</strain>
    </source>
</reference>
<protein>
    <submittedName>
        <fullName evidence="1">Uncharacterized protein</fullName>
    </submittedName>
</protein>
<dbReference type="EMBL" id="AP014548">
    <property type="protein sequence ID" value="BAO55969.1"/>
    <property type="molecule type" value="Genomic_DNA"/>
</dbReference>
<sequence>MRSISSVPRTPLTSYAYQKIFGISSSFDDATILLGGDTYI</sequence>
<accession>W8VQY3</accession>
<keyword evidence="2" id="KW-1185">Reference proteome</keyword>
<dbReference type="HOGENOM" id="CLU_3293258_0_0_10"/>
<dbReference type="KEGG" id="nmf:NMS_1960"/>
<dbReference type="STRING" id="1454201.NMS_1960"/>
<organism evidence="1 2">
    <name type="scientific">Nonlabens marinus S1-08</name>
    <dbReference type="NCBI Taxonomy" id="1454201"/>
    <lineage>
        <taxon>Bacteria</taxon>
        <taxon>Pseudomonadati</taxon>
        <taxon>Bacteroidota</taxon>
        <taxon>Flavobacteriia</taxon>
        <taxon>Flavobacteriales</taxon>
        <taxon>Flavobacteriaceae</taxon>
        <taxon>Nonlabens</taxon>
    </lineage>
</organism>
<evidence type="ECO:0000313" key="2">
    <source>
        <dbReference type="Proteomes" id="UP000031760"/>
    </source>
</evidence>
<evidence type="ECO:0000313" key="1">
    <source>
        <dbReference type="EMBL" id="BAO55969.1"/>
    </source>
</evidence>
<dbReference type="Proteomes" id="UP000031760">
    <property type="component" value="Chromosome"/>
</dbReference>
<gene>
    <name evidence="1" type="ORF">NMS_1960</name>
</gene>
<proteinExistence type="predicted"/>